<evidence type="ECO:0000313" key="2">
    <source>
        <dbReference type="Proteomes" id="UP000198785"/>
    </source>
</evidence>
<gene>
    <name evidence="1" type="ORF">SAMN05660206_11299</name>
</gene>
<reference evidence="1 2" key="1">
    <citation type="submission" date="2016-10" db="EMBL/GenBank/DDBJ databases">
        <authorList>
            <person name="de Groot N.N."/>
        </authorList>
    </citation>
    <scope>NUCLEOTIDE SEQUENCE [LARGE SCALE GENOMIC DNA]</scope>
    <source>
        <strain evidence="1 2">DSM 22789</strain>
    </source>
</reference>
<dbReference type="EMBL" id="FOZZ01000012">
    <property type="protein sequence ID" value="SFT11198.1"/>
    <property type="molecule type" value="Genomic_DNA"/>
</dbReference>
<organism evidence="1 2">
    <name type="scientific">Sphingobacterium wenxiniae</name>
    <dbReference type="NCBI Taxonomy" id="683125"/>
    <lineage>
        <taxon>Bacteria</taxon>
        <taxon>Pseudomonadati</taxon>
        <taxon>Bacteroidota</taxon>
        <taxon>Sphingobacteriia</taxon>
        <taxon>Sphingobacteriales</taxon>
        <taxon>Sphingobacteriaceae</taxon>
        <taxon>Sphingobacterium</taxon>
    </lineage>
</organism>
<sequence>MDIENTKAVFDPNLFQISWGTHNGKKVIWIKFDYDQNLIQ</sequence>
<keyword evidence="2" id="KW-1185">Reference proteome</keyword>
<evidence type="ECO:0000313" key="1">
    <source>
        <dbReference type="EMBL" id="SFT11198.1"/>
    </source>
</evidence>
<dbReference type="STRING" id="683125.SAMN05660206_11299"/>
<accession>A0A1I6VBT5</accession>
<dbReference type="AlphaFoldDB" id="A0A1I6VBT5"/>
<protein>
    <submittedName>
        <fullName evidence="1">Uncharacterized protein</fullName>
    </submittedName>
</protein>
<dbReference type="Proteomes" id="UP000198785">
    <property type="component" value="Unassembled WGS sequence"/>
</dbReference>
<name>A0A1I6VBT5_9SPHI</name>
<proteinExistence type="predicted"/>